<dbReference type="Proteomes" id="UP001293593">
    <property type="component" value="Unassembled WGS sequence"/>
</dbReference>
<dbReference type="EMBL" id="JAWXYG010000023">
    <property type="protein sequence ID" value="KAK4252486.1"/>
    <property type="molecule type" value="Genomic_DNA"/>
</dbReference>
<evidence type="ECO:0000256" key="1">
    <source>
        <dbReference type="ARBA" id="ARBA00022912"/>
    </source>
</evidence>
<evidence type="ECO:0000259" key="2">
    <source>
        <dbReference type="PROSITE" id="PS51182"/>
    </source>
</evidence>
<evidence type="ECO:0000313" key="4">
    <source>
        <dbReference type="Proteomes" id="UP001293593"/>
    </source>
</evidence>
<dbReference type="InterPro" id="IPR014020">
    <property type="entry name" value="Tensin_C2-dom"/>
</dbReference>
<protein>
    <recommendedName>
        <fullName evidence="2">C2 tensin-type domain-containing protein</fullName>
    </recommendedName>
</protein>
<organism evidence="3 4">
    <name type="scientific">Acacia crassicarpa</name>
    <name type="common">northern wattle</name>
    <dbReference type="NCBI Taxonomy" id="499986"/>
    <lineage>
        <taxon>Eukaryota</taxon>
        <taxon>Viridiplantae</taxon>
        <taxon>Streptophyta</taxon>
        <taxon>Embryophyta</taxon>
        <taxon>Tracheophyta</taxon>
        <taxon>Spermatophyta</taxon>
        <taxon>Magnoliopsida</taxon>
        <taxon>eudicotyledons</taxon>
        <taxon>Gunneridae</taxon>
        <taxon>Pentapetalae</taxon>
        <taxon>rosids</taxon>
        <taxon>fabids</taxon>
        <taxon>Fabales</taxon>
        <taxon>Fabaceae</taxon>
        <taxon>Caesalpinioideae</taxon>
        <taxon>mimosoid clade</taxon>
        <taxon>Acacieae</taxon>
        <taxon>Acacia</taxon>
    </lineage>
</organism>
<dbReference type="PANTHER" id="PTHR45733">
    <property type="entry name" value="FORMIN-J"/>
    <property type="match status" value="1"/>
</dbReference>
<feature type="domain" description="C2 tensin-type" evidence="2">
    <location>
        <begin position="1"/>
        <end position="77"/>
    </location>
</feature>
<dbReference type="GO" id="GO:0004721">
    <property type="term" value="F:phosphoprotein phosphatase activity"/>
    <property type="evidence" value="ECO:0007669"/>
    <property type="project" value="UniProtKB-KW"/>
</dbReference>
<dbReference type="Pfam" id="PF10409">
    <property type="entry name" value="PTEN_C2"/>
    <property type="match status" value="1"/>
</dbReference>
<dbReference type="SUPFAM" id="SSF49562">
    <property type="entry name" value="C2 domain (Calcium/lipid-binding domain, CaLB)"/>
    <property type="match status" value="1"/>
</dbReference>
<keyword evidence="1" id="KW-0378">Hydrolase</keyword>
<dbReference type="AlphaFoldDB" id="A0AAE1IKN5"/>
<dbReference type="Gene3D" id="2.60.40.1110">
    <property type="match status" value="1"/>
</dbReference>
<comment type="caution">
    <text evidence="3">The sequence shown here is derived from an EMBL/GenBank/DDBJ whole genome shotgun (WGS) entry which is preliminary data.</text>
</comment>
<keyword evidence="4" id="KW-1185">Reference proteome</keyword>
<dbReference type="InterPro" id="IPR051144">
    <property type="entry name" value="Formin_homology_domain"/>
</dbReference>
<reference evidence="3" key="1">
    <citation type="submission" date="2023-10" db="EMBL/GenBank/DDBJ databases">
        <title>Chromosome-level genome of the transformable northern wattle, Acacia crassicarpa.</title>
        <authorList>
            <person name="Massaro I."/>
            <person name="Sinha N.R."/>
            <person name="Poethig S."/>
            <person name="Leichty A.R."/>
        </authorList>
    </citation>
    <scope>NUCLEOTIDE SEQUENCE</scope>
    <source>
        <strain evidence="3">Acra3RX</strain>
        <tissue evidence="3">Leaf</tissue>
    </source>
</reference>
<gene>
    <name evidence="3" type="ORF">QN277_014479</name>
</gene>
<dbReference type="SMART" id="SM01326">
    <property type="entry name" value="PTEN_C2"/>
    <property type="match status" value="1"/>
</dbReference>
<proteinExistence type="predicted"/>
<accession>A0AAE1IKN5</accession>
<evidence type="ECO:0000313" key="3">
    <source>
        <dbReference type="EMBL" id="KAK4252486.1"/>
    </source>
</evidence>
<dbReference type="InterPro" id="IPR035892">
    <property type="entry name" value="C2_domain_sf"/>
</dbReference>
<sequence>MLVKIDIQCRVQGDVVLECIHTDDDFSHEEMIFSVMFLTAFVRSNILVLNRDEVDILWDSKDQFPRDFNIEVLFLDADAVMPNLTSYHSQGK</sequence>
<keyword evidence="1" id="KW-0904">Protein phosphatase</keyword>
<dbReference type="PANTHER" id="PTHR45733:SF10">
    <property type="entry name" value="FORMIN-LIKE PROTEIN 15A-RELATED"/>
    <property type="match status" value="1"/>
</dbReference>
<dbReference type="PROSITE" id="PS51182">
    <property type="entry name" value="C2_TENSIN"/>
    <property type="match status" value="1"/>
</dbReference>
<name>A0AAE1IKN5_9FABA</name>